<dbReference type="Proteomes" id="UP000070355">
    <property type="component" value="Unassembled WGS sequence"/>
</dbReference>
<dbReference type="PATRIC" id="fig|1379.3.peg.898"/>
<dbReference type="AlphaFoldDB" id="A0A133ZXA1"/>
<name>A0A133ZXA1_9BACL</name>
<accession>A0A133ZXA1</accession>
<organism evidence="1 2">
    <name type="scientific">Gemella haemolysans</name>
    <dbReference type="NCBI Taxonomy" id="1379"/>
    <lineage>
        <taxon>Bacteria</taxon>
        <taxon>Bacillati</taxon>
        <taxon>Bacillota</taxon>
        <taxon>Bacilli</taxon>
        <taxon>Bacillales</taxon>
        <taxon>Gemellaceae</taxon>
        <taxon>Gemella</taxon>
    </lineage>
</organism>
<dbReference type="EMBL" id="LSDC01000061">
    <property type="protein sequence ID" value="KXB60058.1"/>
    <property type="molecule type" value="Genomic_DNA"/>
</dbReference>
<protein>
    <submittedName>
        <fullName evidence="1">Uncharacterized protein</fullName>
    </submittedName>
</protein>
<evidence type="ECO:0000313" key="1">
    <source>
        <dbReference type="EMBL" id="KXB60058.1"/>
    </source>
</evidence>
<proteinExistence type="predicted"/>
<evidence type="ECO:0000313" key="2">
    <source>
        <dbReference type="Proteomes" id="UP000070355"/>
    </source>
</evidence>
<comment type="caution">
    <text evidence="1">The sequence shown here is derived from an EMBL/GenBank/DDBJ whole genome shotgun (WGS) entry which is preliminary data.</text>
</comment>
<sequence length="65" mass="7596">MRRNRIKIIAHKVLQIIVETNLFLTTRVDIGISALKKYIKKITIFKLVIAPKIWTNLGGYYPLTR</sequence>
<reference evidence="2" key="1">
    <citation type="submission" date="2016-01" db="EMBL/GenBank/DDBJ databases">
        <authorList>
            <person name="Mitreva M."/>
            <person name="Pepin K.H."/>
            <person name="Mihindukulasuriya K.A."/>
            <person name="Fulton R."/>
            <person name="Fronick C."/>
            <person name="O'Laughlin M."/>
            <person name="Miner T."/>
            <person name="Herter B."/>
            <person name="Rosa B.A."/>
            <person name="Cordes M."/>
            <person name="Tomlinson C."/>
            <person name="Wollam A."/>
            <person name="Palsikar V.B."/>
            <person name="Mardis E.R."/>
            <person name="Wilson R.K."/>
        </authorList>
    </citation>
    <scope>NUCLEOTIDE SEQUENCE [LARGE SCALE GENOMIC DNA]</scope>
    <source>
        <strain evidence="2">DNF01167</strain>
    </source>
</reference>
<gene>
    <name evidence="1" type="ORF">HMPREF3186_00915</name>
</gene>